<accession>A0A0M0KKZ9</accession>
<dbReference type="EMBL" id="LILD01000001">
    <property type="protein sequence ID" value="KOO39078.1"/>
    <property type="molecule type" value="Genomic_DNA"/>
</dbReference>
<evidence type="ECO:0008006" key="2">
    <source>
        <dbReference type="Google" id="ProtNLM"/>
    </source>
</evidence>
<dbReference type="SUPFAM" id="SSF48452">
    <property type="entry name" value="TPR-like"/>
    <property type="match status" value="1"/>
</dbReference>
<dbReference type="AlphaFoldDB" id="A0A0M0KKZ9"/>
<evidence type="ECO:0000313" key="1">
    <source>
        <dbReference type="EMBL" id="KOO39078.1"/>
    </source>
</evidence>
<proteinExistence type="predicted"/>
<organism evidence="1">
    <name type="scientific">Halalkalibacterium halodurans</name>
    <name type="common">Bacillus halodurans</name>
    <dbReference type="NCBI Taxonomy" id="86665"/>
    <lineage>
        <taxon>Bacteria</taxon>
        <taxon>Bacillati</taxon>
        <taxon>Bacillota</taxon>
        <taxon>Bacilli</taxon>
        <taxon>Bacillales</taxon>
        <taxon>Bacillaceae</taxon>
        <taxon>Halalkalibacterium (ex Joshi et al. 2022)</taxon>
    </lineage>
</organism>
<dbReference type="Gene3D" id="1.25.40.10">
    <property type="entry name" value="Tetratricopeptide repeat domain"/>
    <property type="match status" value="1"/>
</dbReference>
<reference evidence="1" key="1">
    <citation type="submission" date="2015-08" db="EMBL/GenBank/DDBJ databases">
        <title>Complete DNA Sequence of Pseudomonas syringae pv. actinidiae, the Causal Agent of Kiwifruit Canker Disease.</title>
        <authorList>
            <person name="Rikkerink E.H.A."/>
            <person name="Fineran P.C."/>
        </authorList>
    </citation>
    <scope>NUCLEOTIDE SEQUENCE</scope>
    <source>
        <strain evidence="1">DSM 13666</strain>
    </source>
</reference>
<dbReference type="InterPro" id="IPR011990">
    <property type="entry name" value="TPR-like_helical_dom_sf"/>
</dbReference>
<sequence>MKIINESAQSSLKEWMDRSPSSQWLSASPSFTGKEHTDPFSFPKRSGIYIQLLDDTYSPGMLMQEIWRKIVIPYKEQAIDHLQHNILEQAMLDNRECWLTPLPAHPKDRQFSTNMEKILRISNDMVTYLLELRQSNEMLDVPWIFKVNISLLDKVSTIFLQRLILRSKEMPIAFDTYYFWKNPQKEMPGDVNQLIYRRVKDFYNSIGTFRLEPTHLRQPIDINRSSLPLERALIWCEGYAALSHGSDLKFNANNDDEEAEALMIMMRAYLFERQLSSAARILQKIVQQSKCSKVIRARACIFYALLLANHIKQPEEALPIVTQGKALLKNETGEAANREMGWLNNVEALIFYRLKRLSAAAKALQQVKTYITLVEEEDAALLSAAFTQNSSYLYEAIGKIEKAIQTQQIFLKRGDNLNDELLMSHWFRIGFLKGEIGEYEEAVNWLLKAYQTCSGMGDWYMQEWIARSAAYIWLKANQPNQAVKWLERSAEGCKKVHMITEWVDVTVTRIAVCQLIGVQKQPFIRQLNRLKNSHQTEVEEGLKRLERFKREEIQLHHLLPKPNSRFYYPFHKLWF</sequence>
<protein>
    <recommendedName>
        <fullName evidence="2">Tetratricopeptide repeat protein</fullName>
    </recommendedName>
</protein>
<name>A0A0M0KKZ9_ALKHA</name>
<comment type="caution">
    <text evidence="1">The sequence shown here is derived from an EMBL/GenBank/DDBJ whole genome shotgun (WGS) entry which is preliminary data.</text>
</comment>
<dbReference type="PATRIC" id="fig|136160.3.peg.2281"/>
<gene>
    <name evidence="1" type="ORF">AMD02_09590</name>
</gene>